<name>A0ABD0YR06_9HEMI</name>
<feature type="region of interest" description="Disordered" evidence="1">
    <location>
        <begin position="186"/>
        <end position="215"/>
    </location>
</feature>
<protein>
    <submittedName>
        <fullName evidence="2">Uncharacterized protein</fullName>
    </submittedName>
</protein>
<accession>A0ABD0YR06</accession>
<gene>
    <name evidence="2" type="ORF">AAG570_008455</name>
</gene>
<dbReference type="EMBL" id="JBFDAA010000003">
    <property type="protein sequence ID" value="KAL1138391.1"/>
    <property type="molecule type" value="Genomic_DNA"/>
</dbReference>
<dbReference type="Proteomes" id="UP001558652">
    <property type="component" value="Unassembled WGS sequence"/>
</dbReference>
<feature type="compositionally biased region" description="Basic and acidic residues" evidence="1">
    <location>
        <begin position="203"/>
        <end position="215"/>
    </location>
</feature>
<evidence type="ECO:0000256" key="1">
    <source>
        <dbReference type="SAM" id="MobiDB-lite"/>
    </source>
</evidence>
<proteinExistence type="predicted"/>
<dbReference type="AlphaFoldDB" id="A0ABD0YR06"/>
<evidence type="ECO:0000313" key="3">
    <source>
        <dbReference type="Proteomes" id="UP001558652"/>
    </source>
</evidence>
<reference evidence="2 3" key="1">
    <citation type="submission" date="2024-07" db="EMBL/GenBank/DDBJ databases">
        <title>Chromosome-level genome assembly of the water stick insect Ranatra chinensis (Heteroptera: Nepidae).</title>
        <authorList>
            <person name="Liu X."/>
        </authorList>
    </citation>
    <scope>NUCLEOTIDE SEQUENCE [LARGE SCALE GENOMIC DNA]</scope>
    <source>
        <strain evidence="2">Cailab_2021Rc</strain>
        <tissue evidence="2">Muscle</tissue>
    </source>
</reference>
<keyword evidence="3" id="KW-1185">Reference proteome</keyword>
<organism evidence="2 3">
    <name type="scientific">Ranatra chinensis</name>
    <dbReference type="NCBI Taxonomy" id="642074"/>
    <lineage>
        <taxon>Eukaryota</taxon>
        <taxon>Metazoa</taxon>
        <taxon>Ecdysozoa</taxon>
        <taxon>Arthropoda</taxon>
        <taxon>Hexapoda</taxon>
        <taxon>Insecta</taxon>
        <taxon>Pterygota</taxon>
        <taxon>Neoptera</taxon>
        <taxon>Paraneoptera</taxon>
        <taxon>Hemiptera</taxon>
        <taxon>Heteroptera</taxon>
        <taxon>Panheteroptera</taxon>
        <taxon>Nepomorpha</taxon>
        <taxon>Nepidae</taxon>
        <taxon>Ranatrinae</taxon>
        <taxon>Ranatra</taxon>
    </lineage>
</organism>
<evidence type="ECO:0000313" key="2">
    <source>
        <dbReference type="EMBL" id="KAL1138391.1"/>
    </source>
</evidence>
<sequence length="215" mass="23715">MNAEDGDWPKPFAIKKQETTEIAKEVIIASECLYHYIDVHNELRKDITVTAIVACQTFGRAMPLSETGASLWRILCPSCTSLFYGSCFVPEEGARIRERRWVANSCALRPIWPRSYRNDEVGTGQDTSGGESSVRIDPGFGERSFSMWGCQRFLGARCTTGVNSRTASSASSGGLRDTLGSISESADWKSRTVQSGAGVGSRDVARRDHLQRDHK</sequence>
<comment type="caution">
    <text evidence="2">The sequence shown here is derived from an EMBL/GenBank/DDBJ whole genome shotgun (WGS) entry which is preliminary data.</text>
</comment>